<evidence type="ECO:0000313" key="2">
    <source>
        <dbReference type="Proteomes" id="UP000533080"/>
    </source>
</evidence>
<reference evidence="1 2" key="1">
    <citation type="submission" date="2020-05" db="EMBL/GenBank/DDBJ databases">
        <authorList>
            <person name="Whitworth D."/>
        </authorList>
    </citation>
    <scope>NUCLEOTIDE SEQUENCE [LARGE SCALE GENOMIC DNA]</scope>
    <source>
        <strain evidence="1 2">AM005</strain>
    </source>
</reference>
<comment type="caution">
    <text evidence="1">The sequence shown here is derived from an EMBL/GenBank/DDBJ whole genome shotgun (WGS) entry which is preliminary data.</text>
</comment>
<proteinExistence type="predicted"/>
<gene>
    <name evidence="1" type="ORF">HNV28_15820</name>
</gene>
<accession>A0A7Y4IIL4</accession>
<sequence length="1328" mass="142516">MFDWFEKLVREAIWKALNDFFNDLSALAEQKIREKLQSLQAGDQLSTTPLIRVTGVDLAADTFQVLVRGAFTFSGITPFMRLEVAVSRSEIDLSSATSAVKIKRWIDVLGELRVEKKSAFEGSLGFGYDSGAWLGLGSLKLVPLKIGAAIYGGISERGIVLELNAELPPGAAIPLGPTGLGLRGIGGDFAYNFVAHLETDTGQPVTSPTAKDYVAWARNHAIDRWQPGPIDRTAVGVGIKTVLCTIADQGFIFELNPIGLAFLVPGGAIILGGKGVLLRRKGFGVEGYFVIDIASASLALGAGVKVEIKAPPEDLSDGGFATLLKGFGQLDGFFSFSDPTAWFFDLGTETKPCYLEVLTDVPVINILFSEKAEAYLRINHHRVAFGAKVGLGGEYRIAKIIRLVARLAVALAAYIGWDPMLVRARLSVLGELGIKVWKFSFLLKGEATPTVYLPQPTLFTFEMKVTLDLPWPIPDVSGSKKWGDDIATPPKISAPLLAGEAIAGGFPTMQAQHIIATHVVSDQQWDLDGAKPWPDLELVVPFQARVTDATGAIIGPIVSPVNQAGYNVAHTLTKLELRDLTHDTLVPNVKALWADGPGGGTTQLHVLGTDPLTWLTPHTDIATWTSATPPKVVDVFFGYGPAHTFSADRAFGDLHVVPRAGSATLDPSFAPAVPTRVLRGNDIKLRVVDALGNEIPVDEIILFVITAHEKLDGESLVTSPTASVAGVFPVGQLYGSFNLVAQYFAFTTPVTHFAFAKASGGDLLVYAVRYREARKTVGGATEKTILVPGRYRLSVAGNSSAVHEEFSAHPDIYPSAPAIAWHAEQEFEVTYPETTRPYVHHSTFGDVRPFARQQHPWTTWTASAWNPTLFGIGFPLYRSYHVAVRFLVSYIGAIFSSAPLKLHLIYEAGGEVKEQVAPTAVPDGSSSMLPQSQNWIAANGGTVPADAELVMAALPPQAGMAKLEVLVAHPGQGELKLDEWTGYVSAFADFRSHLAWPQGCVAVRYDAEGRHVAPACTTIAPKKLPWHAEVYELAKGIDPLPKLQAKVALPYEPLLPLPDVIFPLPPYPVELTSPPISWRLPASLSAELGPLDANAAVRFARFAAATGARFGSATDPLIGVQDPVTATTIEAIVDSANRPFALWLRTPEPVDWRRVTIALSVSHVVPANGCPTGYAHRRKLQLSVGVLPNADGSAALLTGSLAGVPTRLPRGEYLLTLSFDASAAGLPSLRPSVLVGPGPEVVKLRFIQPFGADWPLPGTHGGIRFDLIELALKYVKFDPKIWEEAALLDLPAHEVEARLVASIARLGAGDEAAPASPFIGQPSEGDEA</sequence>
<evidence type="ECO:0000313" key="1">
    <source>
        <dbReference type="EMBL" id="NOJ79791.1"/>
    </source>
</evidence>
<dbReference type="RefSeq" id="WP_171442039.1">
    <property type="nucleotide sequence ID" value="NZ_JABFNS010000041.1"/>
</dbReference>
<name>A0A7Y4IIL4_MYXXA</name>
<dbReference type="Proteomes" id="UP000533080">
    <property type="component" value="Unassembled WGS sequence"/>
</dbReference>
<organism evidence="1 2">
    <name type="scientific">Myxococcus xanthus</name>
    <dbReference type="NCBI Taxonomy" id="34"/>
    <lineage>
        <taxon>Bacteria</taxon>
        <taxon>Pseudomonadati</taxon>
        <taxon>Myxococcota</taxon>
        <taxon>Myxococcia</taxon>
        <taxon>Myxococcales</taxon>
        <taxon>Cystobacterineae</taxon>
        <taxon>Myxococcaceae</taxon>
        <taxon>Myxococcus</taxon>
    </lineage>
</organism>
<protein>
    <submittedName>
        <fullName evidence="1">Uncharacterized protein</fullName>
    </submittedName>
</protein>
<dbReference type="EMBL" id="JABFNT010000045">
    <property type="protein sequence ID" value="NOJ79791.1"/>
    <property type="molecule type" value="Genomic_DNA"/>
</dbReference>